<protein>
    <recommendedName>
        <fullName evidence="5">SGNH hydrolase-type esterase domain-containing protein</fullName>
    </recommendedName>
</protein>
<dbReference type="InterPro" id="IPR036514">
    <property type="entry name" value="SGNH_hydro_sf"/>
</dbReference>
<dbReference type="OMA" id="CLEGAYE"/>
<dbReference type="VEuPathDB" id="FungiDB:SPPG_05352"/>
<gene>
    <name evidence="3" type="ORF">SPPG_05352</name>
</gene>
<dbReference type="AlphaFoldDB" id="A0A0L0HFX7"/>
<name>A0A0L0HFX7_SPIPD</name>
<dbReference type="RefSeq" id="XP_016608017.1">
    <property type="nucleotide sequence ID" value="XM_016753570.1"/>
</dbReference>
<dbReference type="Pfam" id="PF00657">
    <property type="entry name" value="Lipase_GDSL"/>
    <property type="match status" value="1"/>
</dbReference>
<dbReference type="OrthoDB" id="1600564at2759"/>
<keyword evidence="4" id="KW-1185">Reference proteome</keyword>
<dbReference type="Proteomes" id="UP000053201">
    <property type="component" value="Unassembled WGS sequence"/>
</dbReference>
<dbReference type="GO" id="GO:0016788">
    <property type="term" value="F:hydrolase activity, acting on ester bonds"/>
    <property type="evidence" value="ECO:0007669"/>
    <property type="project" value="InterPro"/>
</dbReference>
<dbReference type="SUPFAM" id="SSF52266">
    <property type="entry name" value="SGNH hydrolase"/>
    <property type="match status" value="1"/>
</dbReference>
<dbReference type="Gene3D" id="3.40.50.1110">
    <property type="entry name" value="SGNH hydrolase"/>
    <property type="match status" value="1"/>
</dbReference>
<reference evidence="3 4" key="1">
    <citation type="submission" date="2009-08" db="EMBL/GenBank/DDBJ databases">
        <title>The Genome Sequence of Spizellomyces punctatus strain DAOM BR117.</title>
        <authorList>
            <consortium name="The Broad Institute Genome Sequencing Platform"/>
            <person name="Russ C."/>
            <person name="Cuomo C."/>
            <person name="Shea T."/>
            <person name="Young S.K."/>
            <person name="Zeng Q."/>
            <person name="Koehrsen M."/>
            <person name="Haas B."/>
            <person name="Borodovsky M."/>
            <person name="Guigo R."/>
            <person name="Alvarado L."/>
            <person name="Berlin A."/>
            <person name="Bochicchio J."/>
            <person name="Borenstein D."/>
            <person name="Chapman S."/>
            <person name="Chen Z."/>
            <person name="Engels R."/>
            <person name="Freedman E."/>
            <person name="Gellesch M."/>
            <person name="Goldberg J."/>
            <person name="Griggs A."/>
            <person name="Gujja S."/>
            <person name="Heiman D."/>
            <person name="Hepburn T."/>
            <person name="Howarth C."/>
            <person name="Jen D."/>
            <person name="Larson L."/>
            <person name="Lewis B."/>
            <person name="Mehta T."/>
            <person name="Park D."/>
            <person name="Pearson M."/>
            <person name="Roberts A."/>
            <person name="Saif S."/>
            <person name="Shenoy N."/>
            <person name="Sisk P."/>
            <person name="Stolte C."/>
            <person name="Sykes S."/>
            <person name="Thomson T."/>
            <person name="Walk T."/>
            <person name="White J."/>
            <person name="Yandava C."/>
            <person name="Burger G."/>
            <person name="Gray M.W."/>
            <person name="Holland P.W.H."/>
            <person name="King N."/>
            <person name="Lang F.B.F."/>
            <person name="Roger A.J."/>
            <person name="Ruiz-Trillo I."/>
            <person name="Lander E."/>
            <person name="Nusbaum C."/>
        </authorList>
    </citation>
    <scope>NUCLEOTIDE SEQUENCE [LARGE SCALE GENOMIC DNA]</scope>
    <source>
        <strain evidence="3 4">DAOM BR117</strain>
    </source>
</reference>
<dbReference type="PANTHER" id="PTHR45642">
    <property type="entry name" value="GDSL ESTERASE/LIPASE EXL3"/>
    <property type="match status" value="1"/>
</dbReference>
<proteinExistence type="predicted"/>
<evidence type="ECO:0000313" key="3">
    <source>
        <dbReference type="EMBL" id="KNC99977.1"/>
    </source>
</evidence>
<feature type="signal peptide" evidence="2">
    <location>
        <begin position="1"/>
        <end position="20"/>
    </location>
</feature>
<dbReference type="EMBL" id="KQ257457">
    <property type="protein sequence ID" value="KNC99977.1"/>
    <property type="molecule type" value="Genomic_DNA"/>
</dbReference>
<evidence type="ECO:0000256" key="2">
    <source>
        <dbReference type="SAM" id="SignalP"/>
    </source>
</evidence>
<evidence type="ECO:0000313" key="4">
    <source>
        <dbReference type="Proteomes" id="UP000053201"/>
    </source>
</evidence>
<evidence type="ECO:0008006" key="5">
    <source>
        <dbReference type="Google" id="ProtNLM"/>
    </source>
</evidence>
<dbReference type="STRING" id="645134.A0A0L0HFX7"/>
<dbReference type="GeneID" id="27688733"/>
<keyword evidence="1 2" id="KW-0732">Signal</keyword>
<accession>A0A0L0HFX7</accession>
<dbReference type="InterPro" id="IPR001087">
    <property type="entry name" value="GDSL"/>
</dbReference>
<organism evidence="3 4">
    <name type="scientific">Spizellomyces punctatus (strain DAOM BR117)</name>
    <dbReference type="NCBI Taxonomy" id="645134"/>
    <lineage>
        <taxon>Eukaryota</taxon>
        <taxon>Fungi</taxon>
        <taxon>Fungi incertae sedis</taxon>
        <taxon>Chytridiomycota</taxon>
        <taxon>Chytridiomycota incertae sedis</taxon>
        <taxon>Chytridiomycetes</taxon>
        <taxon>Spizellomycetales</taxon>
        <taxon>Spizellomycetaceae</taxon>
        <taxon>Spizellomyces</taxon>
    </lineage>
</organism>
<evidence type="ECO:0000256" key="1">
    <source>
        <dbReference type="ARBA" id="ARBA00022729"/>
    </source>
</evidence>
<dbReference type="InParanoid" id="A0A0L0HFX7"/>
<feature type="chain" id="PRO_5005539803" description="SGNH hydrolase-type esterase domain-containing protein" evidence="2">
    <location>
        <begin position="21"/>
        <end position="285"/>
    </location>
</feature>
<sequence length="285" mass="32403">MDRRYCLAILLFITLPFVFALPASNLQAKQRPPKRFIVHGSTLSDTGNVWKLTNKTFPPDTYHFGRFSDGPIWAEFLSMITNIKVRSTAYGGSTTDNAFIQGFAKEFPVPSLADQIAGTKRYKSKEIVFVWSGANDAFQTWFKNYKNVTGEESAANIVKSVKQIRDKRAREIVVFNLDPLYLSPTFAALPKDAYDFFKTFVTSFNSALQKADFSSLKKSNVRIFNVHDFIIDTVFPQAMNTTGYCLTNQGGCGEAWQYVYWDFDGHYTSWVHSEIANEMKKFLGL</sequence>
<dbReference type="PANTHER" id="PTHR45642:SF139">
    <property type="entry name" value="SGNH HYDROLASE-TYPE ESTERASE DOMAIN-CONTAINING PROTEIN"/>
    <property type="match status" value="1"/>
</dbReference>
<dbReference type="InterPro" id="IPR050592">
    <property type="entry name" value="GDSL_lipolytic_enzyme"/>
</dbReference>